<sequence>MVQSRLSLQLESVSSIDHPFIKSTEPLTIAAPATGNFDPNYDKFNYALNTTQCPNGTLCPFANNQNCCDKNRGIQEVHYNDTSSAVMPTDVAALTTFYAAAGYTFPTSIPSQSAPPTDSPLTPTASSVPDSSLPGPISHSDQVGLGIGITLSVIVCGLCAILLHLFIRRRRRRQQQQPNNVHKETQLTSVHGYSTELEGTNACSEMEDSQKAHELHDGDVRSLRF</sequence>
<keyword evidence="4" id="KW-1185">Reference proteome</keyword>
<dbReference type="Proteomes" id="UP000664534">
    <property type="component" value="Unassembled WGS sequence"/>
</dbReference>
<protein>
    <recommendedName>
        <fullName evidence="5">Mid2 domain-containing protein</fullName>
    </recommendedName>
</protein>
<feature type="region of interest" description="Disordered" evidence="1">
    <location>
        <begin position="173"/>
        <end position="225"/>
    </location>
</feature>
<feature type="compositionally biased region" description="Polar residues" evidence="1">
    <location>
        <begin position="109"/>
        <end position="130"/>
    </location>
</feature>
<feature type="region of interest" description="Disordered" evidence="1">
    <location>
        <begin position="109"/>
        <end position="135"/>
    </location>
</feature>
<keyword evidence="2" id="KW-0812">Transmembrane</keyword>
<dbReference type="OrthoDB" id="5215637at2759"/>
<evidence type="ECO:0000313" key="4">
    <source>
        <dbReference type="Proteomes" id="UP000664534"/>
    </source>
</evidence>
<organism evidence="3 4">
    <name type="scientific">Imshaugia aleurites</name>
    <dbReference type="NCBI Taxonomy" id="172621"/>
    <lineage>
        <taxon>Eukaryota</taxon>
        <taxon>Fungi</taxon>
        <taxon>Dikarya</taxon>
        <taxon>Ascomycota</taxon>
        <taxon>Pezizomycotina</taxon>
        <taxon>Lecanoromycetes</taxon>
        <taxon>OSLEUM clade</taxon>
        <taxon>Lecanoromycetidae</taxon>
        <taxon>Lecanorales</taxon>
        <taxon>Lecanorineae</taxon>
        <taxon>Parmeliaceae</taxon>
        <taxon>Imshaugia</taxon>
    </lineage>
</organism>
<keyword evidence="2" id="KW-0472">Membrane</keyword>
<comment type="caution">
    <text evidence="3">The sequence shown here is derived from an EMBL/GenBank/DDBJ whole genome shotgun (WGS) entry which is preliminary data.</text>
</comment>
<evidence type="ECO:0008006" key="5">
    <source>
        <dbReference type="Google" id="ProtNLM"/>
    </source>
</evidence>
<dbReference type="EMBL" id="CAJPDT010000017">
    <property type="protein sequence ID" value="CAF9916537.1"/>
    <property type="molecule type" value="Genomic_DNA"/>
</dbReference>
<evidence type="ECO:0000256" key="1">
    <source>
        <dbReference type="SAM" id="MobiDB-lite"/>
    </source>
</evidence>
<feature type="transmembrane region" description="Helical" evidence="2">
    <location>
        <begin position="143"/>
        <end position="167"/>
    </location>
</feature>
<accession>A0A8H3I6C1</accession>
<feature type="compositionally biased region" description="Polar residues" evidence="1">
    <location>
        <begin position="186"/>
        <end position="203"/>
    </location>
</feature>
<evidence type="ECO:0000313" key="3">
    <source>
        <dbReference type="EMBL" id="CAF9916537.1"/>
    </source>
</evidence>
<dbReference type="AlphaFoldDB" id="A0A8H3I6C1"/>
<reference evidence="3" key="1">
    <citation type="submission" date="2021-03" db="EMBL/GenBank/DDBJ databases">
        <authorList>
            <person name="Tagirdzhanova G."/>
        </authorList>
    </citation>
    <scope>NUCLEOTIDE SEQUENCE</scope>
</reference>
<proteinExistence type="predicted"/>
<gene>
    <name evidence="3" type="ORF">IMSHALPRED_003228</name>
</gene>
<evidence type="ECO:0000256" key="2">
    <source>
        <dbReference type="SAM" id="Phobius"/>
    </source>
</evidence>
<name>A0A8H3I6C1_9LECA</name>
<feature type="compositionally biased region" description="Basic and acidic residues" evidence="1">
    <location>
        <begin position="208"/>
        <end position="225"/>
    </location>
</feature>
<keyword evidence="2" id="KW-1133">Transmembrane helix</keyword>